<organism evidence="3 4">
    <name type="scientific">Ganoderma sinense ZZ0214-1</name>
    <dbReference type="NCBI Taxonomy" id="1077348"/>
    <lineage>
        <taxon>Eukaryota</taxon>
        <taxon>Fungi</taxon>
        <taxon>Dikarya</taxon>
        <taxon>Basidiomycota</taxon>
        <taxon>Agaricomycotina</taxon>
        <taxon>Agaricomycetes</taxon>
        <taxon>Polyporales</taxon>
        <taxon>Polyporaceae</taxon>
        <taxon>Ganoderma</taxon>
    </lineage>
</organism>
<reference evidence="3 4" key="1">
    <citation type="journal article" date="2015" name="Sci. Rep.">
        <title>Chromosome-level genome map provides insights into diverse defense mechanisms in the medicinal fungus Ganoderma sinense.</title>
        <authorList>
            <person name="Zhu Y."/>
            <person name="Xu J."/>
            <person name="Sun C."/>
            <person name="Zhou S."/>
            <person name="Xu H."/>
            <person name="Nelson D.R."/>
            <person name="Qian J."/>
            <person name="Song J."/>
            <person name="Luo H."/>
            <person name="Xiang L."/>
            <person name="Li Y."/>
            <person name="Xu Z."/>
            <person name="Ji A."/>
            <person name="Wang L."/>
            <person name="Lu S."/>
            <person name="Hayward A."/>
            <person name="Sun W."/>
            <person name="Li X."/>
            <person name="Schwartz D.C."/>
            <person name="Wang Y."/>
            <person name="Chen S."/>
        </authorList>
    </citation>
    <scope>NUCLEOTIDE SEQUENCE [LARGE SCALE GENOMIC DNA]</scope>
    <source>
        <strain evidence="3 4">ZZ0214-1</strain>
    </source>
</reference>
<keyword evidence="4" id="KW-1185">Reference proteome</keyword>
<feature type="compositionally biased region" description="Basic residues" evidence="1">
    <location>
        <begin position="36"/>
        <end position="47"/>
    </location>
</feature>
<feature type="compositionally biased region" description="Basic and acidic residues" evidence="1">
    <location>
        <begin position="51"/>
        <end position="66"/>
    </location>
</feature>
<dbReference type="OrthoDB" id="2131701at2759"/>
<evidence type="ECO:0000313" key="4">
    <source>
        <dbReference type="Proteomes" id="UP000230002"/>
    </source>
</evidence>
<dbReference type="STRING" id="1077348.A0A2G8SL68"/>
<evidence type="ECO:0000256" key="1">
    <source>
        <dbReference type="SAM" id="MobiDB-lite"/>
    </source>
</evidence>
<feature type="region of interest" description="Disordered" evidence="1">
    <location>
        <begin position="30"/>
        <end position="92"/>
    </location>
</feature>
<feature type="compositionally biased region" description="Basic and acidic residues" evidence="1">
    <location>
        <begin position="83"/>
        <end position="92"/>
    </location>
</feature>
<dbReference type="InterPro" id="IPR035992">
    <property type="entry name" value="Ricin_B-like_lectins"/>
</dbReference>
<accession>A0A2G8SL68</accession>
<protein>
    <recommendedName>
        <fullName evidence="2">Ricin B lectin domain-containing protein</fullName>
    </recommendedName>
</protein>
<proteinExistence type="predicted"/>
<dbReference type="PROSITE" id="PS50231">
    <property type="entry name" value="RICIN_B_LECTIN"/>
    <property type="match status" value="1"/>
</dbReference>
<feature type="domain" description="Ricin B lectin" evidence="2">
    <location>
        <begin position="90"/>
        <end position="174"/>
    </location>
</feature>
<dbReference type="Gene3D" id="2.80.10.50">
    <property type="match status" value="1"/>
</dbReference>
<dbReference type="EMBL" id="AYKW01000005">
    <property type="protein sequence ID" value="PIL34507.1"/>
    <property type="molecule type" value="Genomic_DNA"/>
</dbReference>
<evidence type="ECO:0000313" key="3">
    <source>
        <dbReference type="EMBL" id="PIL34507.1"/>
    </source>
</evidence>
<name>A0A2G8SL68_9APHY</name>
<dbReference type="CDD" id="cd23422">
    <property type="entry name" value="beta-trefoil_Ricin_MPL_CNL"/>
    <property type="match status" value="1"/>
</dbReference>
<dbReference type="InterPro" id="IPR000772">
    <property type="entry name" value="Ricin_B_lectin"/>
</dbReference>
<dbReference type="SUPFAM" id="SSF50370">
    <property type="entry name" value="Ricin B-like lectins"/>
    <property type="match status" value="1"/>
</dbReference>
<dbReference type="AlphaFoldDB" id="A0A2G8SL68"/>
<comment type="caution">
    <text evidence="3">The sequence shown here is derived from an EMBL/GenBank/DDBJ whole genome shotgun (WGS) entry which is preliminary data.</text>
</comment>
<dbReference type="Pfam" id="PF14200">
    <property type="entry name" value="RicinB_lectin_2"/>
    <property type="match status" value="1"/>
</dbReference>
<sequence>MPSIMASILGPALPTFIVRVMRKLGRLAKQGAPRLNTHHPQQRKRHYTPSSDDRERQDVPARERAGGHPAAPSDKLNKFLAGNDRHSGDSQKWHLSQEDGAWMLRNVSTGHYLGVEDVAVDGHAVVRGTMRFRWDIQPDDENKSTYRLYVPNTRFNVEVSYTGNPTSGTPILLWTKWLPGKNQAWKFELADGER</sequence>
<evidence type="ECO:0000259" key="2">
    <source>
        <dbReference type="Pfam" id="PF14200"/>
    </source>
</evidence>
<gene>
    <name evidence="3" type="ORF">GSI_03284</name>
</gene>
<dbReference type="Proteomes" id="UP000230002">
    <property type="component" value="Unassembled WGS sequence"/>
</dbReference>